<dbReference type="EMBL" id="KQ090281">
    <property type="protein sequence ID" value="KMS97948.1"/>
    <property type="molecule type" value="Genomic_DNA"/>
</dbReference>
<reference evidence="1 2" key="1">
    <citation type="journal article" date="2014" name="Nature">
        <title>The genome of the recently domesticated crop plant sugar beet (Beta vulgaris).</title>
        <authorList>
            <person name="Dohm J.C."/>
            <person name="Minoche A.E."/>
            <person name="Holtgrawe D."/>
            <person name="Capella-Gutierrez S."/>
            <person name="Zakrzewski F."/>
            <person name="Tafer H."/>
            <person name="Rupp O."/>
            <person name="Sorensen T.R."/>
            <person name="Stracke R."/>
            <person name="Reinhardt R."/>
            <person name="Goesmann A."/>
            <person name="Kraft T."/>
            <person name="Schulz B."/>
            <person name="Stadler P.F."/>
            <person name="Schmidt T."/>
            <person name="Gabaldon T."/>
            <person name="Lehrach H."/>
            <person name="Weisshaar B."/>
            <person name="Himmelbauer H."/>
        </authorList>
    </citation>
    <scope>NUCLEOTIDE SEQUENCE [LARGE SCALE GENOMIC DNA]</scope>
    <source>
        <tissue evidence="1">Taproot</tissue>
    </source>
</reference>
<dbReference type="OrthoDB" id="5696at2759"/>
<proteinExistence type="predicted"/>
<sequence>MAFQVELLIPQLQFLDDEGVEAELWELSRIFLDTLMEETGCQLLNALSVGLVSRSAV</sequence>
<dbReference type="Proteomes" id="UP000035740">
    <property type="component" value="Unassembled WGS sequence"/>
</dbReference>
<dbReference type="Gramene" id="KMS97948">
    <property type="protein sequence ID" value="KMS97948"/>
    <property type="gene ID" value="BVRB_4g097170"/>
</dbReference>
<dbReference type="AlphaFoldDB" id="A0A0J8BD01"/>
<gene>
    <name evidence="1" type="ORF">BVRB_4g097170</name>
</gene>
<evidence type="ECO:0000313" key="2">
    <source>
        <dbReference type="Proteomes" id="UP000035740"/>
    </source>
</evidence>
<organism evidence="1 2">
    <name type="scientific">Beta vulgaris subsp. vulgaris</name>
    <name type="common">Beet</name>
    <dbReference type="NCBI Taxonomy" id="3555"/>
    <lineage>
        <taxon>Eukaryota</taxon>
        <taxon>Viridiplantae</taxon>
        <taxon>Streptophyta</taxon>
        <taxon>Embryophyta</taxon>
        <taxon>Tracheophyta</taxon>
        <taxon>Spermatophyta</taxon>
        <taxon>Magnoliopsida</taxon>
        <taxon>eudicotyledons</taxon>
        <taxon>Gunneridae</taxon>
        <taxon>Pentapetalae</taxon>
        <taxon>Caryophyllales</taxon>
        <taxon>Chenopodiaceae</taxon>
        <taxon>Betoideae</taxon>
        <taxon>Beta</taxon>
    </lineage>
</organism>
<keyword evidence="2" id="KW-1185">Reference proteome</keyword>
<protein>
    <submittedName>
        <fullName evidence="1">Uncharacterized protein</fullName>
    </submittedName>
</protein>
<name>A0A0J8BD01_BETVV</name>
<accession>A0A0J8BD01</accession>
<evidence type="ECO:0000313" key="1">
    <source>
        <dbReference type="EMBL" id="KMS97948.1"/>
    </source>
</evidence>